<dbReference type="PANTHER" id="PTHR11733:SF241">
    <property type="entry name" value="GH26575P-RELATED"/>
    <property type="match status" value="1"/>
</dbReference>
<dbReference type="PROSITE" id="PS51885">
    <property type="entry name" value="NEPRILYSIN"/>
    <property type="match status" value="1"/>
</dbReference>
<feature type="domain" description="Peptidase M13 N-terminal" evidence="2">
    <location>
        <begin position="29"/>
        <end position="223"/>
    </location>
</feature>
<dbReference type="Gene3D" id="3.40.390.10">
    <property type="entry name" value="Collagenase (Catalytic Domain)"/>
    <property type="match status" value="1"/>
</dbReference>
<dbReference type="GO" id="GO:0005886">
    <property type="term" value="C:plasma membrane"/>
    <property type="evidence" value="ECO:0007669"/>
    <property type="project" value="TreeGrafter"/>
</dbReference>
<dbReference type="Pfam" id="PF05649">
    <property type="entry name" value="Peptidase_M13_N"/>
    <property type="match status" value="1"/>
</dbReference>
<keyword evidence="4" id="KW-1185">Reference proteome</keyword>
<organism evidence="3 4">
    <name type="scientific">Amblyomma americanum</name>
    <name type="common">Lone star tick</name>
    <dbReference type="NCBI Taxonomy" id="6943"/>
    <lineage>
        <taxon>Eukaryota</taxon>
        <taxon>Metazoa</taxon>
        <taxon>Ecdysozoa</taxon>
        <taxon>Arthropoda</taxon>
        <taxon>Chelicerata</taxon>
        <taxon>Arachnida</taxon>
        <taxon>Acari</taxon>
        <taxon>Parasitiformes</taxon>
        <taxon>Ixodida</taxon>
        <taxon>Ixodoidea</taxon>
        <taxon>Ixodidae</taxon>
        <taxon>Amblyomminae</taxon>
        <taxon>Amblyomma</taxon>
    </lineage>
</organism>
<evidence type="ECO:0000313" key="4">
    <source>
        <dbReference type="Proteomes" id="UP001321473"/>
    </source>
</evidence>
<protein>
    <recommendedName>
        <fullName evidence="2">Peptidase M13 N-terminal domain-containing protein</fullName>
    </recommendedName>
</protein>
<dbReference type="EMBL" id="JARKHS020018353">
    <property type="protein sequence ID" value="KAK8772404.1"/>
    <property type="molecule type" value="Genomic_DNA"/>
</dbReference>
<dbReference type="AlphaFoldDB" id="A0AAQ4ECJ8"/>
<dbReference type="InterPro" id="IPR000718">
    <property type="entry name" value="Peptidase_M13"/>
</dbReference>
<dbReference type="SUPFAM" id="SSF55486">
    <property type="entry name" value="Metalloproteases ('zincins'), catalytic domain"/>
    <property type="match status" value="1"/>
</dbReference>
<dbReference type="InterPro" id="IPR008753">
    <property type="entry name" value="Peptidase_M13_N"/>
</dbReference>
<comment type="similarity">
    <text evidence="1">Belongs to the peptidase M13 family.</text>
</comment>
<evidence type="ECO:0000256" key="1">
    <source>
        <dbReference type="ARBA" id="ARBA00007357"/>
    </source>
</evidence>
<dbReference type="PANTHER" id="PTHR11733">
    <property type="entry name" value="ZINC METALLOPROTEASE FAMILY M13 NEPRILYSIN-RELATED"/>
    <property type="match status" value="1"/>
</dbReference>
<dbReference type="GO" id="GO:0004222">
    <property type="term" value="F:metalloendopeptidase activity"/>
    <property type="evidence" value="ECO:0007669"/>
    <property type="project" value="InterPro"/>
</dbReference>
<accession>A0AAQ4ECJ8</accession>
<evidence type="ECO:0000259" key="2">
    <source>
        <dbReference type="Pfam" id="PF05649"/>
    </source>
</evidence>
<dbReference type="GO" id="GO:0016485">
    <property type="term" value="P:protein processing"/>
    <property type="evidence" value="ECO:0007669"/>
    <property type="project" value="TreeGrafter"/>
</dbReference>
<gene>
    <name evidence="3" type="ORF">V5799_024353</name>
</gene>
<dbReference type="InterPro" id="IPR042089">
    <property type="entry name" value="Peptidase_M13_dom_2"/>
</dbReference>
<dbReference type="InterPro" id="IPR024079">
    <property type="entry name" value="MetalloPept_cat_dom_sf"/>
</dbReference>
<comment type="caution">
    <text evidence="3">The sequence shown here is derived from an EMBL/GenBank/DDBJ whole genome shotgun (WGS) entry which is preliminary data.</text>
</comment>
<sequence>MSIVQRGSFADHWLRLTVALSGSEKNGIDASQQRAEQAAQVDTRVLGELANAQANSSGAHPDEVMLRHVDRQYTPNISCAQWLEQLRRHVFPAMDGDHLLRVSNSAVLRATGVLFSRFSEEALLDNMGWFFARMFAPLADASLLRDKLDGQELPLFCAAQVEPVFRLLVISLYAVPRFSPKVREDVNLLLRAIRETVAEKVSTLPWLDRTSKQRAEKKLRAMATVLWPPQELMTSAGLASVYAGFAVPGGSPSVVASWLHYRRALGDLRRQGYHTALRLPANLELPLVAYDYLRNEVHVSVQALSRPVFYLEGTHAMLYGGLGFLYAAEVVRALDADGARRDSSGLLTVNASWLSAAWTDALLDREGCLSKPGGYFPEIPAVEVAYASFEKALLSSGKRTAAFSERRLFYLTLCYLLCGAPTLPSVLRRDCNKAVANFPRFAQDYGCLTDAKMRRRRPCMFFG</sequence>
<evidence type="ECO:0000313" key="3">
    <source>
        <dbReference type="EMBL" id="KAK8772404.1"/>
    </source>
</evidence>
<dbReference type="Proteomes" id="UP001321473">
    <property type="component" value="Unassembled WGS sequence"/>
</dbReference>
<dbReference type="Gene3D" id="1.10.1380.10">
    <property type="entry name" value="Neutral endopeptidase , domain2"/>
    <property type="match status" value="1"/>
</dbReference>
<reference evidence="3 4" key="1">
    <citation type="journal article" date="2023" name="Arcadia Sci">
        <title>De novo assembly of a long-read Amblyomma americanum tick genome.</title>
        <authorList>
            <person name="Chou S."/>
            <person name="Poskanzer K.E."/>
            <person name="Rollins M."/>
            <person name="Thuy-Boun P.S."/>
        </authorList>
    </citation>
    <scope>NUCLEOTIDE SEQUENCE [LARGE SCALE GENOMIC DNA]</scope>
    <source>
        <strain evidence="3">F_SG_1</strain>
        <tissue evidence="3">Salivary glands</tissue>
    </source>
</reference>
<name>A0AAQ4ECJ8_AMBAM</name>
<proteinExistence type="inferred from homology"/>